<dbReference type="InterPro" id="IPR002446">
    <property type="entry name" value="Lipocalin_bac"/>
</dbReference>
<dbReference type="GO" id="GO:0009279">
    <property type="term" value="C:cell outer membrane"/>
    <property type="evidence" value="ECO:0007669"/>
    <property type="project" value="UniProtKB-SubCell"/>
</dbReference>
<keyword evidence="2" id="KW-0446">Lipid-binding</keyword>
<dbReference type="CDD" id="cd19438">
    <property type="entry name" value="lipocalin_Blc-like"/>
    <property type="match status" value="1"/>
</dbReference>
<evidence type="ECO:0000313" key="5">
    <source>
        <dbReference type="EMBL" id="RLK57725.1"/>
    </source>
</evidence>
<feature type="region of interest" description="Disordered" evidence="3">
    <location>
        <begin position="1"/>
        <end position="44"/>
    </location>
</feature>
<evidence type="ECO:0000256" key="2">
    <source>
        <dbReference type="PIRNR" id="PIRNR036893"/>
    </source>
</evidence>
<dbReference type="Pfam" id="PF08212">
    <property type="entry name" value="Lipocalin_2"/>
    <property type="match status" value="1"/>
</dbReference>
<dbReference type="PIRSF" id="PIRSF036893">
    <property type="entry name" value="Lipocalin_ApoD"/>
    <property type="match status" value="1"/>
</dbReference>
<comment type="function">
    <text evidence="2">Involved in the storage or transport of lipids necessary for membrane maintenance under stressful conditions. Displays a binding preference for lysophospholipids.</text>
</comment>
<comment type="caution">
    <text evidence="5">The sequence shown here is derived from an EMBL/GenBank/DDBJ whole genome shotgun (WGS) entry which is preliminary data.</text>
</comment>
<dbReference type="AlphaFoldDB" id="A0A498CUN1"/>
<dbReference type="PRINTS" id="PR01171">
    <property type="entry name" value="BCTLIPOCALIN"/>
</dbReference>
<accession>A0A498CUN1</accession>
<dbReference type="EMBL" id="RCDC01000004">
    <property type="protein sequence ID" value="RLK57725.1"/>
    <property type="molecule type" value="Genomic_DNA"/>
</dbReference>
<keyword evidence="2 5" id="KW-0449">Lipoprotein</keyword>
<dbReference type="InterPro" id="IPR047202">
    <property type="entry name" value="Lipocalin_Blc-like_dom"/>
</dbReference>
<evidence type="ECO:0000313" key="6">
    <source>
        <dbReference type="Proteomes" id="UP000274786"/>
    </source>
</evidence>
<dbReference type="InterPro" id="IPR000566">
    <property type="entry name" value="Lipocln_cytosolic_FA-bd_dom"/>
</dbReference>
<dbReference type="InterPro" id="IPR012674">
    <property type="entry name" value="Calycin"/>
</dbReference>
<protein>
    <recommendedName>
        <fullName evidence="2">Outer membrane lipoprotein Blc</fullName>
    </recommendedName>
</protein>
<dbReference type="GO" id="GO:0008289">
    <property type="term" value="F:lipid binding"/>
    <property type="evidence" value="ECO:0007669"/>
    <property type="project" value="UniProtKB-UniRule"/>
</dbReference>
<dbReference type="InterPro" id="IPR022271">
    <property type="entry name" value="Lipocalin_ApoD"/>
</dbReference>
<name>A0A498CUN1_9GAMM</name>
<evidence type="ECO:0000256" key="3">
    <source>
        <dbReference type="SAM" id="MobiDB-lite"/>
    </source>
</evidence>
<comment type="subcellular location">
    <subcellularLocation>
        <location evidence="2">Cell outer membrane</location>
    </subcellularLocation>
</comment>
<comment type="subunit">
    <text evidence="2">Homodimer.</text>
</comment>
<dbReference type="PANTHER" id="PTHR10612:SF34">
    <property type="entry name" value="APOLIPOPROTEIN D"/>
    <property type="match status" value="1"/>
</dbReference>
<gene>
    <name evidence="5" type="ORF">BCL79_2138</name>
</gene>
<dbReference type="PANTHER" id="PTHR10612">
    <property type="entry name" value="APOLIPOPROTEIN D"/>
    <property type="match status" value="1"/>
</dbReference>
<evidence type="ECO:0000259" key="4">
    <source>
        <dbReference type="Pfam" id="PF08212"/>
    </source>
</evidence>
<keyword evidence="2" id="KW-0998">Cell outer membrane</keyword>
<reference evidence="5 6" key="1">
    <citation type="submission" date="2018-10" db="EMBL/GenBank/DDBJ databases">
        <title>Comparative analysis of microorganisms from saline springs in Andes Mountain Range, Colombia.</title>
        <authorList>
            <person name="Rubin E."/>
        </authorList>
    </citation>
    <scope>NUCLEOTIDE SEQUENCE [LARGE SCALE GENOMIC DNA]</scope>
    <source>
        <strain evidence="5 6">USBA GBX 843</strain>
    </source>
</reference>
<dbReference type="InterPro" id="IPR022272">
    <property type="entry name" value="Lipocalin_CS"/>
</dbReference>
<dbReference type="GO" id="GO:0006950">
    <property type="term" value="P:response to stress"/>
    <property type="evidence" value="ECO:0007669"/>
    <property type="project" value="UniProtKB-ARBA"/>
</dbReference>
<dbReference type="Gene3D" id="2.40.128.20">
    <property type="match status" value="1"/>
</dbReference>
<dbReference type="SUPFAM" id="SSF50814">
    <property type="entry name" value="Lipocalins"/>
    <property type="match status" value="1"/>
</dbReference>
<proteinExistence type="inferred from homology"/>
<sequence length="200" mass="22378">MTHRQRTVLDAALAPASPGRGSSRGIVESHSHQPLPMTPHPDLKTVPDLKLPRYLGTWYEIARLPMKHEPEGCTDVSAHYSLKDNGHVAVVNRCRMGNEIEQADGEACPVDNDTARLEVSFLPKGLRWLPFTKGDYWVIQIAPDYSVSLVGSPDRKFLWLLARTPTLDRTTQEHYLAQARLQGFDLTELIQTPHTGHPTA</sequence>
<evidence type="ECO:0000256" key="1">
    <source>
        <dbReference type="ARBA" id="ARBA00006889"/>
    </source>
</evidence>
<dbReference type="PROSITE" id="PS00213">
    <property type="entry name" value="LIPOCALIN"/>
    <property type="match status" value="1"/>
</dbReference>
<organism evidence="5 6">
    <name type="scientific">Stenotrophomonas rhizophila</name>
    <dbReference type="NCBI Taxonomy" id="216778"/>
    <lineage>
        <taxon>Bacteria</taxon>
        <taxon>Pseudomonadati</taxon>
        <taxon>Pseudomonadota</taxon>
        <taxon>Gammaproteobacteria</taxon>
        <taxon>Lysobacterales</taxon>
        <taxon>Lysobacteraceae</taxon>
        <taxon>Stenotrophomonas</taxon>
    </lineage>
</organism>
<comment type="similarity">
    <text evidence="1 2">Belongs to the calycin superfamily. Lipocalin family.</text>
</comment>
<dbReference type="Proteomes" id="UP000274786">
    <property type="component" value="Unassembled WGS sequence"/>
</dbReference>
<feature type="domain" description="Lipocalin/cytosolic fatty-acid binding" evidence="4">
    <location>
        <begin position="50"/>
        <end position="193"/>
    </location>
</feature>
<keyword evidence="2" id="KW-0472">Membrane</keyword>